<accession>A0ABU9I650</accession>
<comment type="caution">
    <text evidence="2">The sequence shown here is derived from an EMBL/GenBank/DDBJ whole genome shotgun (WGS) entry which is preliminary data.</text>
</comment>
<evidence type="ECO:0008006" key="4">
    <source>
        <dbReference type="Google" id="ProtNLM"/>
    </source>
</evidence>
<evidence type="ECO:0000313" key="2">
    <source>
        <dbReference type="EMBL" id="MEL1247862.1"/>
    </source>
</evidence>
<keyword evidence="1" id="KW-0812">Transmembrane</keyword>
<reference evidence="2 3" key="1">
    <citation type="submission" date="2024-04" db="EMBL/GenBank/DDBJ databases">
        <title>Flavobacterium sp. DGU41 16S ribosomal RNA gene Genome sequencing and assembly.</title>
        <authorList>
            <person name="Park S."/>
        </authorList>
    </citation>
    <scope>NUCLEOTIDE SEQUENCE [LARGE SCALE GENOMIC DNA]</scope>
    <source>
        <strain evidence="2 3">DGU41</strain>
    </source>
</reference>
<sequence>MEKEILYNSKIAWYSYLNILLLILPVSVFTYVDYLSSEKVNFYLIAILIITFLYCIHYLKYFTVSKNEVSIVRPFWFIRKKVFQKDEIEQIRFYSNKSGNLGGKFMNIKLKNNHDIVDFRIEFTKKRRDLFMNSLKENNYNVMNELL</sequence>
<keyword evidence="3" id="KW-1185">Reference proteome</keyword>
<proteinExistence type="predicted"/>
<keyword evidence="1" id="KW-1133">Transmembrane helix</keyword>
<organism evidence="2 3">
    <name type="scientific">Flavobacterium helocola</name>
    <dbReference type="NCBI Taxonomy" id="3139139"/>
    <lineage>
        <taxon>Bacteria</taxon>
        <taxon>Pseudomonadati</taxon>
        <taxon>Bacteroidota</taxon>
        <taxon>Flavobacteriia</taxon>
        <taxon>Flavobacteriales</taxon>
        <taxon>Flavobacteriaceae</taxon>
        <taxon>Flavobacterium</taxon>
    </lineage>
</organism>
<dbReference type="RefSeq" id="WP_341682860.1">
    <property type="nucleotide sequence ID" value="NZ_JBBYHT010000003.1"/>
</dbReference>
<dbReference type="Proteomes" id="UP001393056">
    <property type="component" value="Unassembled WGS sequence"/>
</dbReference>
<gene>
    <name evidence="2" type="ORF">AAEO58_07380</name>
</gene>
<dbReference type="EMBL" id="JBBYHT010000003">
    <property type="protein sequence ID" value="MEL1247862.1"/>
    <property type="molecule type" value="Genomic_DNA"/>
</dbReference>
<name>A0ABU9I650_9FLAO</name>
<feature type="transmembrane region" description="Helical" evidence="1">
    <location>
        <begin position="12"/>
        <end position="34"/>
    </location>
</feature>
<evidence type="ECO:0000256" key="1">
    <source>
        <dbReference type="SAM" id="Phobius"/>
    </source>
</evidence>
<feature type="transmembrane region" description="Helical" evidence="1">
    <location>
        <begin position="40"/>
        <end position="59"/>
    </location>
</feature>
<evidence type="ECO:0000313" key="3">
    <source>
        <dbReference type="Proteomes" id="UP001393056"/>
    </source>
</evidence>
<protein>
    <recommendedName>
        <fullName evidence="4">PH domain-containing protein</fullName>
    </recommendedName>
</protein>
<keyword evidence="1" id="KW-0472">Membrane</keyword>